<evidence type="ECO:0000259" key="2">
    <source>
        <dbReference type="Pfam" id="PF03457"/>
    </source>
</evidence>
<dbReference type="AlphaFoldDB" id="A0A1Z5J7A2"/>
<feature type="domain" description="Helicase-associated" evidence="2">
    <location>
        <begin position="185"/>
        <end position="252"/>
    </location>
</feature>
<dbReference type="Proteomes" id="UP000198406">
    <property type="component" value="Unassembled WGS sequence"/>
</dbReference>
<dbReference type="InParanoid" id="A0A1Z5J7A2"/>
<keyword evidence="4" id="KW-1185">Reference proteome</keyword>
<dbReference type="Pfam" id="PF03457">
    <property type="entry name" value="HA"/>
    <property type="match status" value="2"/>
</dbReference>
<gene>
    <name evidence="3" type="ORF">FisN_11Lh145</name>
</gene>
<dbReference type="Gene3D" id="6.10.140.530">
    <property type="match status" value="2"/>
</dbReference>
<proteinExistence type="predicted"/>
<name>A0A1Z5J7A2_FISSO</name>
<evidence type="ECO:0000313" key="4">
    <source>
        <dbReference type="Proteomes" id="UP000198406"/>
    </source>
</evidence>
<dbReference type="PANTHER" id="PTHR33418:SF1">
    <property type="entry name" value="HELICASE-ASSOCIATED DOMAIN-CONTAINING PROTEIN"/>
    <property type="match status" value="1"/>
</dbReference>
<feature type="region of interest" description="Disordered" evidence="1">
    <location>
        <begin position="1"/>
        <end position="24"/>
    </location>
</feature>
<dbReference type="InterPro" id="IPR005114">
    <property type="entry name" value="Helicase_assoc"/>
</dbReference>
<dbReference type="PANTHER" id="PTHR33418">
    <property type="entry name" value="HELICASE-ASSOCIATED"/>
    <property type="match status" value="1"/>
</dbReference>
<organism evidence="3 4">
    <name type="scientific">Fistulifera solaris</name>
    <name type="common">Oleaginous diatom</name>
    <dbReference type="NCBI Taxonomy" id="1519565"/>
    <lineage>
        <taxon>Eukaryota</taxon>
        <taxon>Sar</taxon>
        <taxon>Stramenopiles</taxon>
        <taxon>Ochrophyta</taxon>
        <taxon>Bacillariophyta</taxon>
        <taxon>Bacillariophyceae</taxon>
        <taxon>Bacillariophycidae</taxon>
        <taxon>Naviculales</taxon>
        <taxon>Naviculaceae</taxon>
        <taxon>Fistulifera</taxon>
    </lineage>
</organism>
<evidence type="ECO:0000313" key="3">
    <source>
        <dbReference type="EMBL" id="GAX09874.1"/>
    </source>
</evidence>
<feature type="domain" description="Helicase-associated" evidence="2">
    <location>
        <begin position="111"/>
        <end position="177"/>
    </location>
</feature>
<comment type="caution">
    <text evidence="3">The sequence shown here is derived from an EMBL/GenBank/DDBJ whole genome shotgun (WGS) entry which is preliminary data.</text>
</comment>
<accession>A0A1Z5J7A2</accession>
<protein>
    <recommendedName>
        <fullName evidence="2">Helicase-associated domain-containing protein</fullName>
    </recommendedName>
</protein>
<sequence length="263" mass="29951">MLTPQKRVRSVSLDDDRTTSSIPPGLSTLLEAADQLNVFADITNSSAPPQPGIGVLLDAASSVATQQPRLLKISDDEETHPTLEPHIVRRLLPSPEELAEATTFRSRTALDHWYGRLRELYEYQAVHHNCLVPQKYPPNPALGIWVNKQRMEKKLLDQGYKSAMTKYRLAKLNQAGFSWAKPKGDVSWDAKYAELCAFRDQHGHCIVPTKYTQNTALGRWISTQRAQAKEWRQGRPTHMTKERYDKLCALNFQFECAKGEVHW</sequence>
<dbReference type="EMBL" id="BDSP01000013">
    <property type="protein sequence ID" value="GAX09874.1"/>
    <property type="molecule type" value="Genomic_DNA"/>
</dbReference>
<reference evidence="3 4" key="1">
    <citation type="journal article" date="2015" name="Plant Cell">
        <title>Oil accumulation by the oleaginous diatom Fistulifera solaris as revealed by the genome and transcriptome.</title>
        <authorList>
            <person name="Tanaka T."/>
            <person name="Maeda Y."/>
            <person name="Veluchamy A."/>
            <person name="Tanaka M."/>
            <person name="Abida H."/>
            <person name="Marechal E."/>
            <person name="Bowler C."/>
            <person name="Muto M."/>
            <person name="Sunaga Y."/>
            <person name="Tanaka M."/>
            <person name="Yoshino T."/>
            <person name="Taniguchi T."/>
            <person name="Fukuda Y."/>
            <person name="Nemoto M."/>
            <person name="Matsumoto M."/>
            <person name="Wong P.S."/>
            <person name="Aburatani S."/>
            <person name="Fujibuchi W."/>
        </authorList>
    </citation>
    <scope>NUCLEOTIDE SEQUENCE [LARGE SCALE GENOMIC DNA]</scope>
    <source>
        <strain evidence="3 4">JPCC DA0580</strain>
    </source>
</reference>
<dbReference type="OrthoDB" id="48082at2759"/>
<evidence type="ECO:0000256" key="1">
    <source>
        <dbReference type="SAM" id="MobiDB-lite"/>
    </source>
</evidence>